<evidence type="ECO:0000256" key="1">
    <source>
        <dbReference type="ARBA" id="ARBA00004429"/>
    </source>
</evidence>
<feature type="transmembrane region" description="Helical" evidence="7">
    <location>
        <begin position="216"/>
        <end position="236"/>
    </location>
</feature>
<dbReference type="AlphaFoldDB" id="A0A239FC35"/>
<sequence length="431" mass="45526">MATALIGFAALLLLCFAGFRVGFATLIVGFVGFAMERGWDASFAMVGQQVLHDSMNYNLSVIPLFILMGVLIVHARISKDLYDAAYAALGRFRGGLALATVLAAGGFSAVCGSTLATAATMAKVAMPPMRAYNYSRRLASGTIAAGGTLGIMIPPSVPLVIYGLIAEQDIGLLFIAGILPGLMLVVLFLICVGIVVRRDPSAAPPSPPLDPERRKAAIRGTMPVLILFLVVLGGIYTGAFTATEAAGIGSFGAAVIAVLRGHMRSFSEWRECLVDATTTTATIFIVLLGAIVFSQFINLSGMLYDLLDYVEAWELSPTGLVIFVCVIAILMGMVFEAIGILVLLVPVFLPALMMNGVDMIWFGILVVLVSEIGLITPPIGMNVFVVKSVLPDVPLGKIFRGVTPYIIALTTGLILVLAIPGIATFLPNLIR</sequence>
<feature type="transmembrane region" description="Helical" evidence="7">
    <location>
        <begin position="273"/>
        <end position="297"/>
    </location>
</feature>
<comment type="subunit">
    <text evidence="7">The complex comprises the extracytoplasmic solute receptor protein and the two transmembrane proteins.</text>
</comment>
<dbReference type="GO" id="GO:0022857">
    <property type="term" value="F:transmembrane transporter activity"/>
    <property type="evidence" value="ECO:0007669"/>
    <property type="project" value="UniProtKB-UniRule"/>
</dbReference>
<feature type="transmembrane region" description="Helical" evidence="7">
    <location>
        <begin position="171"/>
        <end position="196"/>
    </location>
</feature>
<comment type="subcellular location">
    <subcellularLocation>
        <location evidence="1 7">Cell inner membrane</location>
        <topology evidence="1 7">Multi-pass membrane protein</topology>
    </subcellularLocation>
</comment>
<evidence type="ECO:0000313" key="9">
    <source>
        <dbReference type="EMBL" id="SNS53644.1"/>
    </source>
</evidence>
<evidence type="ECO:0000256" key="6">
    <source>
        <dbReference type="ARBA" id="ARBA00023136"/>
    </source>
</evidence>
<feature type="transmembrane region" description="Helical" evidence="7">
    <location>
        <begin position="242"/>
        <end position="261"/>
    </location>
</feature>
<comment type="function">
    <text evidence="7">Part of the tripartite ATP-independent periplasmic (TRAP) transport system.</text>
</comment>
<dbReference type="InterPro" id="IPR010656">
    <property type="entry name" value="DctM"/>
</dbReference>
<dbReference type="Proteomes" id="UP000198426">
    <property type="component" value="Unassembled WGS sequence"/>
</dbReference>
<feature type="transmembrane region" description="Helical" evidence="7">
    <location>
        <begin position="97"/>
        <end position="122"/>
    </location>
</feature>
<protein>
    <recommendedName>
        <fullName evidence="7">TRAP transporter large permease protein</fullName>
    </recommendedName>
</protein>
<feature type="transmembrane region" description="Helical" evidence="7">
    <location>
        <begin position="361"/>
        <end position="385"/>
    </location>
</feature>
<dbReference type="Pfam" id="PF06808">
    <property type="entry name" value="DctM"/>
    <property type="match status" value="1"/>
</dbReference>
<dbReference type="PIRSF" id="PIRSF006066">
    <property type="entry name" value="HI0050"/>
    <property type="match status" value="1"/>
</dbReference>
<evidence type="ECO:0000256" key="7">
    <source>
        <dbReference type="RuleBase" id="RU369079"/>
    </source>
</evidence>
<dbReference type="PANTHER" id="PTHR33362:SF5">
    <property type="entry name" value="C4-DICARBOXYLATE TRAP TRANSPORTER LARGE PERMEASE PROTEIN DCTM"/>
    <property type="match status" value="1"/>
</dbReference>
<evidence type="ECO:0000256" key="4">
    <source>
        <dbReference type="ARBA" id="ARBA00022692"/>
    </source>
</evidence>
<feature type="transmembrane region" description="Helical" evidence="7">
    <location>
        <begin position="405"/>
        <end position="426"/>
    </location>
</feature>
<keyword evidence="5 7" id="KW-1133">Transmembrane helix</keyword>
<name>A0A239FC35_9RHOB</name>
<feature type="transmembrane region" description="Helical" evidence="7">
    <location>
        <begin position="317"/>
        <end position="349"/>
    </location>
</feature>
<dbReference type="PANTHER" id="PTHR33362">
    <property type="entry name" value="SIALIC ACID TRAP TRANSPORTER PERMEASE PROTEIN SIAT-RELATED"/>
    <property type="match status" value="1"/>
</dbReference>
<keyword evidence="6 7" id="KW-0472">Membrane</keyword>
<keyword evidence="4 7" id="KW-0812">Transmembrane</keyword>
<feature type="transmembrane region" description="Helical" evidence="7">
    <location>
        <begin position="56"/>
        <end position="77"/>
    </location>
</feature>
<keyword evidence="2" id="KW-1003">Cell membrane</keyword>
<proteinExistence type="inferred from homology"/>
<evidence type="ECO:0000313" key="10">
    <source>
        <dbReference type="Proteomes" id="UP000198426"/>
    </source>
</evidence>
<keyword evidence="10" id="KW-1185">Reference proteome</keyword>
<organism evidence="9 10">
    <name type="scientific">Tropicimonas sediminicola</name>
    <dbReference type="NCBI Taxonomy" id="1031541"/>
    <lineage>
        <taxon>Bacteria</taxon>
        <taxon>Pseudomonadati</taxon>
        <taxon>Pseudomonadota</taxon>
        <taxon>Alphaproteobacteria</taxon>
        <taxon>Rhodobacterales</taxon>
        <taxon>Roseobacteraceae</taxon>
        <taxon>Tropicimonas</taxon>
    </lineage>
</organism>
<evidence type="ECO:0000259" key="8">
    <source>
        <dbReference type="Pfam" id="PF06808"/>
    </source>
</evidence>
<reference evidence="9 10" key="1">
    <citation type="submission" date="2017-06" db="EMBL/GenBank/DDBJ databases">
        <authorList>
            <person name="Kim H.J."/>
            <person name="Triplett B.A."/>
        </authorList>
    </citation>
    <scope>NUCLEOTIDE SEQUENCE [LARGE SCALE GENOMIC DNA]</scope>
    <source>
        <strain evidence="9 10">DSM 29339</strain>
    </source>
</reference>
<dbReference type="RefSeq" id="WP_089232293.1">
    <property type="nucleotide sequence ID" value="NZ_FZOY01000002.1"/>
</dbReference>
<dbReference type="OrthoDB" id="9790209at2"/>
<accession>A0A239FC35</accession>
<feature type="domain" description="TRAP C4-dicarboxylate transport system permease DctM subunit" evidence="8">
    <location>
        <begin position="9"/>
        <end position="422"/>
    </location>
</feature>
<dbReference type="EMBL" id="FZOY01000002">
    <property type="protein sequence ID" value="SNS53644.1"/>
    <property type="molecule type" value="Genomic_DNA"/>
</dbReference>
<evidence type="ECO:0000256" key="3">
    <source>
        <dbReference type="ARBA" id="ARBA00022519"/>
    </source>
</evidence>
<dbReference type="GO" id="GO:0005886">
    <property type="term" value="C:plasma membrane"/>
    <property type="evidence" value="ECO:0007669"/>
    <property type="project" value="UniProtKB-SubCell"/>
</dbReference>
<keyword evidence="7" id="KW-0813">Transport</keyword>
<dbReference type="NCBIfam" id="TIGR00786">
    <property type="entry name" value="dctM"/>
    <property type="match status" value="1"/>
</dbReference>
<gene>
    <name evidence="9" type="ORF">SAMN05421757_102570</name>
</gene>
<keyword evidence="3 7" id="KW-0997">Cell inner membrane</keyword>
<feature type="transmembrane region" description="Helical" evidence="7">
    <location>
        <begin position="143"/>
        <end position="165"/>
    </location>
</feature>
<evidence type="ECO:0000256" key="5">
    <source>
        <dbReference type="ARBA" id="ARBA00022989"/>
    </source>
</evidence>
<comment type="similarity">
    <text evidence="7">Belongs to the TRAP transporter large permease family.</text>
</comment>
<dbReference type="InterPro" id="IPR004681">
    <property type="entry name" value="TRAP_DctM"/>
</dbReference>
<feature type="transmembrane region" description="Helical" evidence="7">
    <location>
        <begin position="6"/>
        <end position="35"/>
    </location>
</feature>
<evidence type="ECO:0000256" key="2">
    <source>
        <dbReference type="ARBA" id="ARBA00022475"/>
    </source>
</evidence>